<reference evidence="2" key="1">
    <citation type="submission" date="2016-01" db="EMBL/GenBank/DDBJ databases">
        <title>Isolation and Characterization of Enterobacteria phage CBB.</title>
        <authorList>
            <person name="Buttimer C.T.H."/>
            <person name="Hendrix H."/>
            <person name="Alexandre H."/>
            <person name="O'Mahony J."/>
            <person name="Lavigne R."/>
            <person name="Coffey A."/>
        </authorList>
    </citation>
    <scope>NUCLEOTIDE SEQUENCE [LARGE SCALE GENOMIC DNA]</scope>
</reference>
<organism evidence="1 2">
    <name type="scientific">Pectobacterium phage vB_PcaM_CBB</name>
    <dbReference type="NCBI Taxonomy" id="2772511"/>
    <lineage>
        <taxon>Viruses</taxon>
        <taxon>Duplodnaviria</taxon>
        <taxon>Heunggongvirae</taxon>
        <taxon>Uroviricota</taxon>
        <taxon>Caudoviricetes</taxon>
        <taxon>Mimasvirus</taxon>
        <taxon>Mimasvirus CBB</taxon>
    </lineage>
</organism>
<accession>A0A1L2CVK9</accession>
<dbReference type="EMBL" id="KU574722">
    <property type="protein sequence ID" value="AMM44036.1"/>
    <property type="molecule type" value="Genomic_DNA"/>
</dbReference>
<dbReference type="Proteomes" id="UP000223891">
    <property type="component" value="Segment"/>
</dbReference>
<keyword evidence="2" id="KW-1185">Reference proteome</keyword>
<proteinExistence type="predicted"/>
<evidence type="ECO:0000313" key="1">
    <source>
        <dbReference type="EMBL" id="AMM44036.1"/>
    </source>
</evidence>
<protein>
    <submittedName>
        <fullName evidence="1">Uncharacterized protein</fullName>
    </submittedName>
</protein>
<evidence type="ECO:0000313" key="2">
    <source>
        <dbReference type="Proteomes" id="UP000223891"/>
    </source>
</evidence>
<name>A0A1L2CVK9_9CAUD</name>
<sequence length="41" mass="4564">MEVCKIHYLPGSTELIYTKVCKGCGKKLGNSTTKQVGKYEK</sequence>
<gene>
    <name evidence="1" type="ORF">CBB_473</name>
</gene>